<evidence type="ECO:0000256" key="1">
    <source>
        <dbReference type="SAM" id="Coils"/>
    </source>
</evidence>
<dbReference type="EMBL" id="HE573020">
    <property type="protein sequence ID" value="CCC47726.1"/>
    <property type="molecule type" value="Genomic_DNA"/>
</dbReference>
<gene>
    <name evidence="3" type="ORF">TVY486_0403930</name>
</gene>
<organism evidence="3">
    <name type="scientific">Trypanosoma vivax (strain Y486)</name>
    <dbReference type="NCBI Taxonomy" id="1055687"/>
    <lineage>
        <taxon>Eukaryota</taxon>
        <taxon>Discoba</taxon>
        <taxon>Euglenozoa</taxon>
        <taxon>Kinetoplastea</taxon>
        <taxon>Metakinetoplastina</taxon>
        <taxon>Trypanosomatida</taxon>
        <taxon>Trypanosomatidae</taxon>
        <taxon>Trypanosoma</taxon>
        <taxon>Duttonella</taxon>
    </lineage>
</organism>
<feature type="coiled-coil region" evidence="1">
    <location>
        <begin position="115"/>
        <end position="142"/>
    </location>
</feature>
<dbReference type="VEuPathDB" id="TriTrypDB:TvY486_0403930"/>
<sequence length="349" mass="37872">MVQRCLLLIVLILLGVFNGPVVVADTHEVLDTAKYQYRIVGANDVVNGQAIESLCMVFYFAMDAVTQADRLAIEATRNARSVNASVSVVRKRAEDAHNVYNRVRSNGTVAISEAVARVDRILQSCEEEAQAAERKSEEVGKVSVTLRENVKKVMGVYDEHSRDGSSGLDGVFGWHCVNDDVEPNGNCQLEGLMLEYIECQDVHVPSIPLNTQALKMAISAWEHTKPRPSSTAGIPLEKCGAVGRTDLSKCTVLEDWVAPYNRSVVLFERIEGALDELRSIVRRVQSHMNLSLNLLAAVDMEVGSAGASGQGISAESVTGSSGVDATTAIRGHKFKEIVNDVVGNQTAQF</sequence>
<reference evidence="3" key="1">
    <citation type="journal article" date="2012" name="Proc. Natl. Acad. Sci. U.S.A.">
        <title>Antigenic diversity is generated by distinct evolutionary mechanisms in African trypanosome species.</title>
        <authorList>
            <person name="Jackson A.P."/>
            <person name="Berry A."/>
            <person name="Aslett M."/>
            <person name="Allison H.C."/>
            <person name="Burton P."/>
            <person name="Vavrova-Anderson J."/>
            <person name="Brown R."/>
            <person name="Browne H."/>
            <person name="Corton N."/>
            <person name="Hauser H."/>
            <person name="Gamble J."/>
            <person name="Gilderthorp R."/>
            <person name="Marcello L."/>
            <person name="McQuillan J."/>
            <person name="Otto T.D."/>
            <person name="Quail M.A."/>
            <person name="Sanders M.J."/>
            <person name="van Tonder A."/>
            <person name="Ginger M.L."/>
            <person name="Field M.C."/>
            <person name="Barry J.D."/>
            <person name="Hertz-Fowler C."/>
            <person name="Berriman M."/>
        </authorList>
    </citation>
    <scope>NUCLEOTIDE SEQUENCE</scope>
    <source>
        <strain evidence="3">Y486</strain>
    </source>
</reference>
<evidence type="ECO:0000313" key="3">
    <source>
        <dbReference type="EMBL" id="CCC47726.1"/>
    </source>
</evidence>
<proteinExistence type="predicted"/>
<accession>G0TUT9</accession>
<feature type="chain" id="PRO_5003409734" evidence="2">
    <location>
        <begin position="25"/>
        <end position="349"/>
    </location>
</feature>
<keyword evidence="2" id="KW-0732">Signal</keyword>
<feature type="signal peptide" evidence="2">
    <location>
        <begin position="1"/>
        <end position="24"/>
    </location>
</feature>
<dbReference type="AlphaFoldDB" id="G0TUT9"/>
<keyword evidence="1" id="KW-0175">Coiled coil</keyword>
<dbReference type="InterPro" id="IPR021057">
    <property type="entry name" value="Trypano_invariant_glycop"/>
</dbReference>
<evidence type="ECO:0000256" key="2">
    <source>
        <dbReference type="SAM" id="SignalP"/>
    </source>
</evidence>
<name>G0TUT9_TRYVY</name>
<protein>
    <submittedName>
        <fullName evidence="3">Putative 65 kDa invariant surface glycoprotein</fullName>
    </submittedName>
</protein>
<dbReference type="Pfam" id="PF11727">
    <property type="entry name" value="ISG65-75"/>
    <property type="match status" value="1"/>
</dbReference>